<accession>G7YIE1</accession>
<dbReference type="AlphaFoldDB" id="G7YIE1"/>
<dbReference type="EMBL" id="DF143341">
    <property type="protein sequence ID" value="GAA52724.1"/>
    <property type="molecule type" value="Genomic_DNA"/>
</dbReference>
<reference key="2">
    <citation type="submission" date="2011-10" db="EMBL/GenBank/DDBJ databases">
        <title>The genome and transcriptome sequence of Clonorchis sinensis provide insights into the carcinogenic liver fluke.</title>
        <authorList>
            <person name="Wang X."/>
            <person name="Huang Y."/>
            <person name="Chen W."/>
            <person name="Liu H."/>
            <person name="Guo L."/>
            <person name="Chen Y."/>
            <person name="Luo F."/>
            <person name="Zhou W."/>
            <person name="Sun J."/>
            <person name="Mao Q."/>
            <person name="Liang P."/>
            <person name="Zhou C."/>
            <person name="Tian Y."/>
            <person name="Men J."/>
            <person name="Lv X."/>
            <person name="Huang L."/>
            <person name="Zhou J."/>
            <person name="Hu Y."/>
            <person name="Li R."/>
            <person name="Zhang F."/>
            <person name="Lei H."/>
            <person name="Li X."/>
            <person name="Hu X."/>
            <person name="Liang C."/>
            <person name="Xu J."/>
            <person name="Wu Z."/>
            <person name="Yu X."/>
        </authorList>
    </citation>
    <scope>NUCLEOTIDE SEQUENCE</scope>
    <source>
        <strain>Henan</strain>
    </source>
</reference>
<dbReference type="Proteomes" id="UP000008909">
    <property type="component" value="Unassembled WGS sequence"/>
</dbReference>
<organism evidence="1 2">
    <name type="scientific">Clonorchis sinensis</name>
    <name type="common">Chinese liver fluke</name>
    <dbReference type="NCBI Taxonomy" id="79923"/>
    <lineage>
        <taxon>Eukaryota</taxon>
        <taxon>Metazoa</taxon>
        <taxon>Spiralia</taxon>
        <taxon>Lophotrochozoa</taxon>
        <taxon>Platyhelminthes</taxon>
        <taxon>Trematoda</taxon>
        <taxon>Digenea</taxon>
        <taxon>Opisthorchiida</taxon>
        <taxon>Opisthorchiata</taxon>
        <taxon>Opisthorchiidae</taxon>
        <taxon>Clonorchis</taxon>
    </lineage>
</organism>
<keyword evidence="2" id="KW-1185">Reference proteome</keyword>
<sequence length="179" mass="19912">MSELVAGLELHKGSYGELIIFRGTRGATVDHTEKGRIGPAQRDLNPQCIAKKCRGGIREENRDWKDCMEHANRGMIASLRPECGGKDTDISLISPGFTDLIPLPRISKLPTSAIPDLDALFAVTHFTWSVIYSTKDPQTDQKNTCDPILASSYLYGFPWPTKKNPLLKELYILTQSPQP</sequence>
<name>G7YIE1_CLOSI</name>
<gene>
    <name evidence="1" type="ORF">CLF_108677</name>
</gene>
<evidence type="ECO:0000313" key="1">
    <source>
        <dbReference type="EMBL" id="GAA52724.1"/>
    </source>
</evidence>
<reference evidence="1" key="1">
    <citation type="journal article" date="2011" name="Genome Biol.">
        <title>The draft genome of the carcinogenic human liver fluke Clonorchis sinensis.</title>
        <authorList>
            <person name="Wang X."/>
            <person name="Chen W."/>
            <person name="Huang Y."/>
            <person name="Sun J."/>
            <person name="Men J."/>
            <person name="Liu H."/>
            <person name="Luo F."/>
            <person name="Guo L."/>
            <person name="Lv X."/>
            <person name="Deng C."/>
            <person name="Zhou C."/>
            <person name="Fan Y."/>
            <person name="Li X."/>
            <person name="Huang L."/>
            <person name="Hu Y."/>
            <person name="Liang C."/>
            <person name="Hu X."/>
            <person name="Xu J."/>
            <person name="Yu X."/>
        </authorList>
    </citation>
    <scope>NUCLEOTIDE SEQUENCE [LARGE SCALE GENOMIC DNA]</scope>
    <source>
        <strain evidence="1">Henan</strain>
    </source>
</reference>
<evidence type="ECO:0000313" key="2">
    <source>
        <dbReference type="Proteomes" id="UP000008909"/>
    </source>
</evidence>
<protein>
    <submittedName>
        <fullName evidence="1">Uncharacterized protein</fullName>
    </submittedName>
</protein>
<proteinExistence type="predicted"/>